<feature type="non-terminal residue" evidence="1">
    <location>
        <position position="142"/>
    </location>
</feature>
<dbReference type="GO" id="GO:0003676">
    <property type="term" value="F:nucleic acid binding"/>
    <property type="evidence" value="ECO:0007669"/>
    <property type="project" value="InterPro"/>
</dbReference>
<dbReference type="InterPro" id="IPR036397">
    <property type="entry name" value="RNaseH_sf"/>
</dbReference>
<reference evidence="1" key="1">
    <citation type="submission" date="2014-07" db="EMBL/GenBank/DDBJ databases">
        <title>Identification of a novel salt tolerance gene in wild soybean by whole-genome sequencing.</title>
        <authorList>
            <person name="Lam H.-M."/>
            <person name="Qi X."/>
            <person name="Li M.-W."/>
            <person name="Liu X."/>
            <person name="Xie M."/>
            <person name="Ni M."/>
            <person name="Xu X."/>
        </authorList>
    </citation>
    <scope>NUCLEOTIDE SEQUENCE [LARGE SCALE GENOMIC DNA]</scope>
    <source>
        <tissue evidence="1">Root</tissue>
    </source>
</reference>
<accession>A0A0B2RL70</accession>
<proteinExistence type="predicted"/>
<feature type="non-terminal residue" evidence="1">
    <location>
        <position position="1"/>
    </location>
</feature>
<dbReference type="PANTHER" id="PTHR45835:SF99">
    <property type="entry name" value="CHROMO DOMAIN-CONTAINING PROTEIN-RELATED"/>
    <property type="match status" value="1"/>
</dbReference>
<dbReference type="Proteomes" id="UP000053555">
    <property type="component" value="Unassembled WGS sequence"/>
</dbReference>
<dbReference type="InterPro" id="IPR012337">
    <property type="entry name" value="RNaseH-like_sf"/>
</dbReference>
<dbReference type="PANTHER" id="PTHR45835">
    <property type="entry name" value="YALI0A06105P"/>
    <property type="match status" value="1"/>
</dbReference>
<organism evidence="1">
    <name type="scientific">Glycine soja</name>
    <name type="common">Wild soybean</name>
    <dbReference type="NCBI Taxonomy" id="3848"/>
    <lineage>
        <taxon>Eukaryota</taxon>
        <taxon>Viridiplantae</taxon>
        <taxon>Streptophyta</taxon>
        <taxon>Embryophyta</taxon>
        <taxon>Tracheophyta</taxon>
        <taxon>Spermatophyta</taxon>
        <taxon>Magnoliopsida</taxon>
        <taxon>eudicotyledons</taxon>
        <taxon>Gunneridae</taxon>
        <taxon>Pentapetalae</taxon>
        <taxon>rosids</taxon>
        <taxon>fabids</taxon>
        <taxon>Fabales</taxon>
        <taxon>Fabaceae</taxon>
        <taxon>Papilionoideae</taxon>
        <taxon>50 kb inversion clade</taxon>
        <taxon>NPAAA clade</taxon>
        <taxon>indigoferoid/millettioid clade</taxon>
        <taxon>Phaseoleae</taxon>
        <taxon>Glycine</taxon>
        <taxon>Glycine subgen. Soja</taxon>
    </lineage>
</organism>
<gene>
    <name evidence="1" type="ORF">glysoja_036762</name>
</gene>
<dbReference type="SUPFAM" id="SSF53098">
    <property type="entry name" value="Ribonuclease H-like"/>
    <property type="match status" value="1"/>
</dbReference>
<sequence>EVMNRVIEQYLRAFVHHHPSSWGKFIIWAEWLYNTYVHVATGLTPFEINFGKKPLNIPDYLAGTSNIDAMDDFLVNRDAVFAIVRKKLLKAQQAMKKFTDGNRRDVHFQEGDWVLVKLRPRRQVFVTRQGRPKLSKRYYSPF</sequence>
<dbReference type="AlphaFoldDB" id="A0A0B2RL70"/>
<dbReference type="Gene3D" id="3.30.420.10">
    <property type="entry name" value="Ribonuclease H-like superfamily/Ribonuclease H"/>
    <property type="match status" value="1"/>
</dbReference>
<name>A0A0B2RL70_GLYSO</name>
<evidence type="ECO:0000313" key="1">
    <source>
        <dbReference type="EMBL" id="KHN33955.1"/>
    </source>
</evidence>
<dbReference type="EMBL" id="KN649403">
    <property type="protein sequence ID" value="KHN33955.1"/>
    <property type="molecule type" value="Genomic_DNA"/>
</dbReference>
<protein>
    <submittedName>
        <fullName evidence="1">Retrotransposable element Tf2 155 kDa protein type 2</fullName>
    </submittedName>
</protein>